<reference evidence="1" key="2">
    <citation type="submission" date="2021-04" db="EMBL/GenBank/DDBJ databases">
        <authorList>
            <person name="Gilroy R."/>
        </authorList>
    </citation>
    <scope>NUCLEOTIDE SEQUENCE</scope>
    <source>
        <strain evidence="1">CHK188-4685</strain>
    </source>
</reference>
<protein>
    <submittedName>
        <fullName evidence="1">Uncharacterized protein</fullName>
    </submittedName>
</protein>
<evidence type="ECO:0000313" key="1">
    <source>
        <dbReference type="EMBL" id="HJB06502.1"/>
    </source>
</evidence>
<name>A0A9D2RL09_9FIRM</name>
<comment type="caution">
    <text evidence="1">The sequence shown here is derived from an EMBL/GenBank/DDBJ whole genome shotgun (WGS) entry which is preliminary data.</text>
</comment>
<organism evidence="1 2">
    <name type="scientific">Candidatus Enterocloster faecavium</name>
    <dbReference type="NCBI Taxonomy" id="2838560"/>
    <lineage>
        <taxon>Bacteria</taxon>
        <taxon>Bacillati</taxon>
        <taxon>Bacillota</taxon>
        <taxon>Clostridia</taxon>
        <taxon>Lachnospirales</taxon>
        <taxon>Lachnospiraceae</taxon>
        <taxon>Enterocloster</taxon>
    </lineage>
</organism>
<proteinExistence type="predicted"/>
<gene>
    <name evidence="1" type="ORF">H9716_01395</name>
</gene>
<reference evidence="1" key="1">
    <citation type="journal article" date="2021" name="PeerJ">
        <title>Extensive microbial diversity within the chicken gut microbiome revealed by metagenomics and culture.</title>
        <authorList>
            <person name="Gilroy R."/>
            <person name="Ravi A."/>
            <person name="Getino M."/>
            <person name="Pursley I."/>
            <person name="Horton D.L."/>
            <person name="Alikhan N.F."/>
            <person name="Baker D."/>
            <person name="Gharbi K."/>
            <person name="Hall N."/>
            <person name="Watson M."/>
            <person name="Adriaenssens E.M."/>
            <person name="Foster-Nyarko E."/>
            <person name="Jarju S."/>
            <person name="Secka A."/>
            <person name="Antonio M."/>
            <person name="Oren A."/>
            <person name="Chaudhuri R.R."/>
            <person name="La Ragione R."/>
            <person name="Hildebrand F."/>
            <person name="Pallen M.J."/>
        </authorList>
    </citation>
    <scope>NUCLEOTIDE SEQUENCE</scope>
    <source>
        <strain evidence="1">CHK188-4685</strain>
    </source>
</reference>
<dbReference type="EMBL" id="DWYS01000015">
    <property type="protein sequence ID" value="HJB06502.1"/>
    <property type="molecule type" value="Genomic_DNA"/>
</dbReference>
<dbReference type="AlphaFoldDB" id="A0A9D2RL09"/>
<evidence type="ECO:0000313" key="2">
    <source>
        <dbReference type="Proteomes" id="UP000886804"/>
    </source>
</evidence>
<sequence length="93" mass="10413">MTSDWKSDPRLQSMDPRKIRLLEEFAGQIAKTEKTNLLNAILSLNQKAAAQGLRFDDQETSLIVSVLTASMGPSEKKKVETLRLLSKKLAGRR</sequence>
<dbReference type="Proteomes" id="UP000886804">
    <property type="component" value="Unassembled WGS sequence"/>
</dbReference>
<accession>A0A9D2RL09</accession>